<evidence type="ECO:0000256" key="1">
    <source>
        <dbReference type="SAM" id="Phobius"/>
    </source>
</evidence>
<keyword evidence="1" id="KW-0812">Transmembrane</keyword>
<evidence type="ECO:0000313" key="3">
    <source>
        <dbReference type="Proteomes" id="UP001501116"/>
    </source>
</evidence>
<reference evidence="3" key="1">
    <citation type="journal article" date="2019" name="Int. J. Syst. Evol. Microbiol.">
        <title>The Global Catalogue of Microorganisms (GCM) 10K type strain sequencing project: providing services to taxonomists for standard genome sequencing and annotation.</title>
        <authorList>
            <consortium name="The Broad Institute Genomics Platform"/>
            <consortium name="The Broad Institute Genome Sequencing Center for Infectious Disease"/>
            <person name="Wu L."/>
            <person name="Ma J."/>
        </authorList>
    </citation>
    <scope>NUCLEOTIDE SEQUENCE [LARGE SCALE GENOMIC DNA]</scope>
    <source>
        <strain evidence="3">JCM 14545</strain>
    </source>
</reference>
<sequence length="430" mass="46596">MHAGTRAVLVYGLTNRASLPDTSPLSELYDYGRFTAHLEASESLLPRVVFDYPVAGLAGAGPLGLTSVRAILTVTPRGDLTLMLDVEIGPDATTEFVARMLATTCFRRGELTVDATPLLDWASAQVDTECALEFGRDVHQMVFPGGALLDQLHADQLSHPERLSPAAAQVIYRGTRQIASGIRIPGGLNNPGQTIVAHGRGVSVAAGWGVEVETWGDELENTYVVGVLVLVAALEVVQRVRRAAFASLTTNSDAMLESTEDARTLVSRLSSELNEMQLDLSFGVEAYIDSVLIPESVVEGFQSSLRDAVGLDHGLANTSRMLERLQAVIETRLSTLEAAAGEQQERSARLMSGLFGAGSLMALPPALLLAFFGLNGREVDEQWSIFDMGHYWLVYLVVWVPFLVLAGVGVVLQRRIRASSPQLTRSRRRR</sequence>
<keyword evidence="1" id="KW-1133">Transmembrane helix</keyword>
<name>A0ABP5CQF0_9PSEU</name>
<protein>
    <submittedName>
        <fullName evidence="2">Uncharacterized protein</fullName>
    </submittedName>
</protein>
<gene>
    <name evidence="2" type="ORF">GCM10009754_44910</name>
</gene>
<feature type="transmembrane region" description="Helical" evidence="1">
    <location>
        <begin position="392"/>
        <end position="412"/>
    </location>
</feature>
<accession>A0ABP5CQF0</accession>
<keyword evidence="3" id="KW-1185">Reference proteome</keyword>
<feature type="transmembrane region" description="Helical" evidence="1">
    <location>
        <begin position="353"/>
        <end position="372"/>
    </location>
</feature>
<evidence type="ECO:0000313" key="2">
    <source>
        <dbReference type="EMBL" id="GAA1967301.1"/>
    </source>
</evidence>
<organism evidence="2 3">
    <name type="scientific">Amycolatopsis minnesotensis</name>
    <dbReference type="NCBI Taxonomy" id="337894"/>
    <lineage>
        <taxon>Bacteria</taxon>
        <taxon>Bacillati</taxon>
        <taxon>Actinomycetota</taxon>
        <taxon>Actinomycetes</taxon>
        <taxon>Pseudonocardiales</taxon>
        <taxon>Pseudonocardiaceae</taxon>
        <taxon>Amycolatopsis</taxon>
    </lineage>
</organism>
<keyword evidence="1" id="KW-0472">Membrane</keyword>
<comment type="caution">
    <text evidence="2">The sequence shown here is derived from an EMBL/GenBank/DDBJ whole genome shotgun (WGS) entry which is preliminary data.</text>
</comment>
<dbReference type="Proteomes" id="UP001501116">
    <property type="component" value="Unassembled WGS sequence"/>
</dbReference>
<dbReference type="RefSeq" id="WP_344421983.1">
    <property type="nucleotide sequence ID" value="NZ_BAAANN010000017.1"/>
</dbReference>
<dbReference type="EMBL" id="BAAANN010000017">
    <property type="protein sequence ID" value="GAA1967301.1"/>
    <property type="molecule type" value="Genomic_DNA"/>
</dbReference>
<proteinExistence type="predicted"/>